<evidence type="ECO:0000256" key="5">
    <source>
        <dbReference type="ARBA" id="ARBA00022490"/>
    </source>
</evidence>
<dbReference type="FunFam" id="3.40.50.460:FF:000002">
    <property type="entry name" value="ATP-dependent 6-phosphofructokinase"/>
    <property type="match status" value="1"/>
</dbReference>
<dbReference type="HAMAP" id="MF_00339">
    <property type="entry name" value="Phosphofructokinase_I_B1"/>
    <property type="match status" value="1"/>
</dbReference>
<comment type="function">
    <text evidence="2 15">Catalyzes the phosphorylation of D-fructose 6-phosphate to fructose 1,6-bisphosphate by ATP, the first committing step of glycolysis.</text>
</comment>
<keyword evidence="7 15" id="KW-0808">Transferase</keyword>
<dbReference type="InterPro" id="IPR012828">
    <property type="entry name" value="PFKA_ATP_prok"/>
</dbReference>
<evidence type="ECO:0000256" key="7">
    <source>
        <dbReference type="ARBA" id="ARBA00022679"/>
    </source>
</evidence>
<dbReference type="PRINTS" id="PR00476">
    <property type="entry name" value="PHFRCTKINASE"/>
</dbReference>
<dbReference type="EMBL" id="LGKO01000006">
    <property type="protein sequence ID" value="KPL82199.1"/>
    <property type="molecule type" value="Genomic_DNA"/>
</dbReference>
<dbReference type="UniPathway" id="UPA00109">
    <property type="reaction ID" value="UER00182"/>
</dbReference>
<evidence type="ECO:0000313" key="18">
    <source>
        <dbReference type="Proteomes" id="UP000050544"/>
    </source>
</evidence>
<sequence length="321" mass="33938">MRTLAVMTAGGDAPGMNPCIRAVVRTALNYEMKVLGVVGGFDGLIRGNFTPLGARDVGGILQRGGTILQTARSKTFLEPFAQQEALRQLNAAGVDALVVIGGGGSQRGALALHQRGVPVVGVPASIDNDIYGTDICIGVDTALNTIVDAIDKLRDTASSHNRAFLVETMGHESGYLALQAGIISGAELVLIPEIETSVEAVAQAIQDAYRRGKTHAIIVAAEGARPSVAQLASQIDEMEVGFTMRVTILGHIQRGGKPSAFDRLLASRLGTRAVELLREGRRGVMVGLSGREVVAVDLADVASRKRELPMEYYQMAITLAR</sequence>
<name>A0A0P6XFZ8_9CHLR</name>
<comment type="subcellular location">
    <subcellularLocation>
        <location evidence="3 15">Cytoplasm</location>
    </subcellularLocation>
</comment>
<dbReference type="PATRIC" id="fig|869279.4.peg.2664"/>
<dbReference type="STRING" id="869279.SE15_13655"/>
<keyword evidence="8 15" id="KW-0479">Metal-binding</keyword>
<comment type="caution">
    <text evidence="15">Lacks conserved residue(s) required for the propagation of feature annotation.</text>
</comment>
<evidence type="ECO:0000256" key="4">
    <source>
        <dbReference type="ARBA" id="ARBA00004679"/>
    </source>
</evidence>
<dbReference type="GO" id="GO:0042802">
    <property type="term" value="F:identical protein binding"/>
    <property type="evidence" value="ECO:0007669"/>
    <property type="project" value="TreeGrafter"/>
</dbReference>
<keyword evidence="18" id="KW-1185">Reference proteome</keyword>
<dbReference type="GO" id="GO:0016208">
    <property type="term" value="F:AMP binding"/>
    <property type="evidence" value="ECO:0007669"/>
    <property type="project" value="TreeGrafter"/>
</dbReference>
<feature type="binding site" description="in other chain" evidence="15">
    <location>
        <position position="211"/>
    </location>
    <ligand>
        <name>ADP</name>
        <dbReference type="ChEBI" id="CHEBI:456216"/>
        <note>allosteric activator; ligand shared between dimeric partners</note>
    </ligand>
</feature>
<dbReference type="GO" id="GO:0005524">
    <property type="term" value="F:ATP binding"/>
    <property type="evidence" value="ECO:0007669"/>
    <property type="project" value="UniProtKB-UniRule"/>
</dbReference>
<evidence type="ECO:0000256" key="10">
    <source>
        <dbReference type="ARBA" id="ARBA00022777"/>
    </source>
</evidence>
<keyword evidence="5 15" id="KW-0963">Cytoplasm</keyword>
<feature type="binding site" description="in other chain" evidence="15">
    <location>
        <begin position="169"/>
        <end position="171"/>
    </location>
    <ligand>
        <name>substrate</name>
        <note>ligand shared between dimeric partners</note>
    </ligand>
</feature>
<comment type="activity regulation">
    <text evidence="15">Allosterically activated by ADP and other diphosphonucleosides, and allosterically inhibited by phosphoenolpyruvate.</text>
</comment>
<dbReference type="GO" id="GO:0005945">
    <property type="term" value="C:6-phosphofructokinase complex"/>
    <property type="evidence" value="ECO:0007669"/>
    <property type="project" value="TreeGrafter"/>
</dbReference>
<evidence type="ECO:0000256" key="8">
    <source>
        <dbReference type="ARBA" id="ARBA00022723"/>
    </source>
</evidence>
<dbReference type="Pfam" id="PF00365">
    <property type="entry name" value="PFK"/>
    <property type="match status" value="1"/>
</dbReference>
<dbReference type="Gene3D" id="3.40.50.460">
    <property type="entry name" value="Phosphofructokinase domain"/>
    <property type="match status" value="1"/>
</dbReference>
<dbReference type="GO" id="GO:0048029">
    <property type="term" value="F:monosaccharide binding"/>
    <property type="evidence" value="ECO:0007669"/>
    <property type="project" value="TreeGrafter"/>
</dbReference>
<organism evidence="17 18">
    <name type="scientific">Thermanaerothrix daxensis</name>
    <dbReference type="NCBI Taxonomy" id="869279"/>
    <lineage>
        <taxon>Bacteria</taxon>
        <taxon>Bacillati</taxon>
        <taxon>Chloroflexota</taxon>
        <taxon>Anaerolineae</taxon>
        <taxon>Anaerolineales</taxon>
        <taxon>Anaerolineaceae</taxon>
        <taxon>Thermanaerothrix</taxon>
    </lineage>
</organism>
<dbReference type="Gene3D" id="3.40.50.450">
    <property type="match status" value="1"/>
</dbReference>
<dbReference type="PANTHER" id="PTHR13697">
    <property type="entry name" value="PHOSPHOFRUCTOKINASE"/>
    <property type="match status" value="1"/>
</dbReference>
<feature type="binding site" evidence="15">
    <location>
        <position position="245"/>
    </location>
    <ligand>
        <name>substrate</name>
        <note>ligand shared between dimeric partners</note>
    </ligand>
</feature>
<evidence type="ECO:0000256" key="12">
    <source>
        <dbReference type="ARBA" id="ARBA00022842"/>
    </source>
</evidence>
<feature type="binding site" description="in other chain" evidence="15">
    <location>
        <begin position="213"/>
        <end position="215"/>
    </location>
    <ligand>
        <name>ADP</name>
        <dbReference type="ChEBI" id="CHEBI:456216"/>
        <note>allosteric activator; ligand shared between dimeric partners</note>
    </ligand>
</feature>
<accession>A0A0P6XFZ8</accession>
<feature type="binding site" evidence="15">
    <location>
        <begin position="21"/>
        <end position="25"/>
    </location>
    <ligand>
        <name>ADP</name>
        <dbReference type="ChEBI" id="CHEBI:456216"/>
        <note>allosteric activator; ligand shared between dimeric partners</note>
    </ligand>
</feature>
<feature type="active site" description="Proton acceptor" evidence="15">
    <location>
        <position position="127"/>
    </location>
</feature>
<dbReference type="GO" id="GO:0006002">
    <property type="term" value="P:fructose 6-phosphate metabolic process"/>
    <property type="evidence" value="ECO:0007669"/>
    <property type="project" value="UniProtKB-UniRule"/>
</dbReference>
<dbReference type="Proteomes" id="UP000050544">
    <property type="component" value="Unassembled WGS sequence"/>
</dbReference>
<comment type="caution">
    <text evidence="17">The sequence shown here is derived from an EMBL/GenBank/DDBJ whole genome shotgun (WGS) entry which is preliminary data.</text>
</comment>
<feature type="binding site" description="in other chain" evidence="15">
    <location>
        <begin position="251"/>
        <end position="254"/>
    </location>
    <ligand>
        <name>substrate</name>
        <note>ligand shared between dimeric partners</note>
    </ligand>
</feature>
<dbReference type="GO" id="GO:0046872">
    <property type="term" value="F:metal ion binding"/>
    <property type="evidence" value="ECO:0007669"/>
    <property type="project" value="UniProtKB-KW"/>
</dbReference>
<dbReference type="InterPro" id="IPR000023">
    <property type="entry name" value="Phosphofructokinase_dom"/>
</dbReference>
<feature type="binding site" description="in other chain" evidence="15">
    <location>
        <position position="222"/>
    </location>
    <ligand>
        <name>substrate</name>
        <note>ligand shared between dimeric partners</note>
    </ligand>
</feature>
<evidence type="ECO:0000256" key="11">
    <source>
        <dbReference type="ARBA" id="ARBA00022840"/>
    </source>
</evidence>
<dbReference type="PANTHER" id="PTHR13697:SF4">
    <property type="entry name" value="ATP-DEPENDENT 6-PHOSPHOFRUCTOKINASE"/>
    <property type="match status" value="1"/>
</dbReference>
<comment type="pathway">
    <text evidence="4 15">Carbohydrate degradation; glycolysis; D-glyceraldehyde 3-phosphate and glycerone phosphate from D-glucose: step 3/4.</text>
</comment>
<evidence type="ECO:0000256" key="14">
    <source>
        <dbReference type="ARBA" id="ARBA00048070"/>
    </source>
</evidence>
<feature type="binding site" description="in other chain" evidence="15">
    <location>
        <position position="154"/>
    </location>
    <ligand>
        <name>ADP</name>
        <dbReference type="ChEBI" id="CHEBI:456216"/>
        <note>allosteric activator; ligand shared between dimeric partners</note>
    </ligand>
</feature>
<keyword evidence="12 15" id="KW-0460">Magnesium</keyword>
<keyword evidence="11 15" id="KW-0067">ATP-binding</keyword>
<dbReference type="PIRSF" id="PIRSF000532">
    <property type="entry name" value="ATP_PFK_prok"/>
    <property type="match status" value="1"/>
</dbReference>
<evidence type="ECO:0000256" key="1">
    <source>
        <dbReference type="ARBA" id="ARBA00001946"/>
    </source>
</evidence>
<dbReference type="InterPro" id="IPR022953">
    <property type="entry name" value="ATP_PFK"/>
</dbReference>
<comment type="similarity">
    <text evidence="15">Belongs to the phosphofructokinase type A (PFKA) family. ATP-dependent PFK group I subfamily. Prokaryotic clade 'B1' sub-subfamily.</text>
</comment>
<dbReference type="GO" id="GO:0030388">
    <property type="term" value="P:fructose 1,6-bisphosphate metabolic process"/>
    <property type="evidence" value="ECO:0007669"/>
    <property type="project" value="TreeGrafter"/>
</dbReference>
<protein>
    <recommendedName>
        <fullName evidence="15">ATP-dependent 6-phosphofructokinase</fullName>
        <shortName evidence="15">ATP-PFK</shortName>
        <shortName evidence="15">Phosphofructokinase</shortName>
        <ecNumber evidence="15">2.7.1.11</ecNumber>
    </recommendedName>
    <alternativeName>
        <fullName evidence="15">Phosphohexokinase</fullName>
    </alternativeName>
</protein>
<keyword evidence="9 15" id="KW-0547">Nucleotide-binding</keyword>
<proteinExistence type="inferred from homology"/>
<feature type="domain" description="Phosphofructokinase" evidence="16">
    <location>
        <begin position="4"/>
        <end position="277"/>
    </location>
</feature>
<keyword evidence="10 15" id="KW-0418">Kinase</keyword>
<evidence type="ECO:0000256" key="13">
    <source>
        <dbReference type="ARBA" id="ARBA00023152"/>
    </source>
</evidence>
<keyword evidence="6 15" id="KW-0021">Allosteric enzyme</keyword>
<evidence type="ECO:0000256" key="15">
    <source>
        <dbReference type="HAMAP-Rule" id="MF_00339"/>
    </source>
</evidence>
<feature type="binding site" description="in other chain" evidence="15">
    <location>
        <begin position="185"/>
        <end position="187"/>
    </location>
    <ligand>
        <name>ADP</name>
        <dbReference type="ChEBI" id="CHEBI:456216"/>
        <note>allosteric activator; ligand shared between dimeric partners</note>
    </ligand>
</feature>
<feature type="binding site" description="in other chain" evidence="15">
    <location>
        <begin position="125"/>
        <end position="127"/>
    </location>
    <ligand>
        <name>substrate</name>
        <note>ligand shared between dimeric partners</note>
    </ligand>
</feature>
<gene>
    <name evidence="15" type="primary">pfkA</name>
    <name evidence="17" type="ORF">SE15_13655</name>
</gene>
<feature type="binding site" evidence="15">
    <location>
        <begin position="72"/>
        <end position="73"/>
    </location>
    <ligand>
        <name>ATP</name>
        <dbReference type="ChEBI" id="CHEBI:30616"/>
    </ligand>
</feature>
<dbReference type="EC" id="2.7.1.11" evidence="15"/>
<evidence type="ECO:0000256" key="9">
    <source>
        <dbReference type="ARBA" id="ARBA00022741"/>
    </source>
</evidence>
<dbReference type="GO" id="GO:0003872">
    <property type="term" value="F:6-phosphofructokinase activity"/>
    <property type="evidence" value="ECO:0007669"/>
    <property type="project" value="UniProtKB-UniRule"/>
</dbReference>
<reference evidence="17 18" key="1">
    <citation type="submission" date="2015-07" db="EMBL/GenBank/DDBJ databases">
        <title>Whole genome sequence of Thermanaerothrix daxensis DSM 23592.</title>
        <authorList>
            <person name="Hemp J."/>
            <person name="Ward L.M."/>
            <person name="Pace L.A."/>
            <person name="Fischer W.W."/>
        </authorList>
    </citation>
    <scope>NUCLEOTIDE SEQUENCE [LARGE SCALE GENOMIC DNA]</scope>
    <source>
        <strain evidence="17 18">GNS-1</strain>
    </source>
</reference>
<dbReference type="SUPFAM" id="SSF53784">
    <property type="entry name" value="Phosphofructokinase"/>
    <property type="match status" value="1"/>
</dbReference>
<dbReference type="InterPro" id="IPR035966">
    <property type="entry name" value="PKF_sf"/>
</dbReference>
<evidence type="ECO:0000256" key="6">
    <source>
        <dbReference type="ARBA" id="ARBA00022533"/>
    </source>
</evidence>
<evidence type="ECO:0000256" key="3">
    <source>
        <dbReference type="ARBA" id="ARBA00004496"/>
    </source>
</evidence>
<dbReference type="InterPro" id="IPR012003">
    <property type="entry name" value="ATP_PFK_prok-type"/>
</dbReference>
<dbReference type="AlphaFoldDB" id="A0A0P6XFZ8"/>
<dbReference type="InterPro" id="IPR015912">
    <property type="entry name" value="Phosphofructokinase_CS"/>
</dbReference>
<comment type="cofactor">
    <cofactor evidence="1 15">
        <name>Mg(2+)</name>
        <dbReference type="ChEBI" id="CHEBI:18420"/>
    </cofactor>
</comment>
<keyword evidence="13 15" id="KW-0324">Glycolysis</keyword>
<evidence type="ECO:0000259" key="16">
    <source>
        <dbReference type="Pfam" id="PF00365"/>
    </source>
</evidence>
<dbReference type="PROSITE" id="PS00433">
    <property type="entry name" value="PHOSPHOFRUCTOKINASE"/>
    <property type="match status" value="1"/>
</dbReference>
<comment type="catalytic activity">
    <reaction evidence="14 15">
        <text>beta-D-fructose 6-phosphate + ATP = beta-D-fructose 1,6-bisphosphate + ADP + H(+)</text>
        <dbReference type="Rhea" id="RHEA:16109"/>
        <dbReference type="ChEBI" id="CHEBI:15378"/>
        <dbReference type="ChEBI" id="CHEBI:30616"/>
        <dbReference type="ChEBI" id="CHEBI:32966"/>
        <dbReference type="ChEBI" id="CHEBI:57634"/>
        <dbReference type="ChEBI" id="CHEBI:456216"/>
        <dbReference type="EC" id="2.7.1.11"/>
    </reaction>
</comment>
<dbReference type="NCBIfam" id="TIGR02482">
    <property type="entry name" value="PFKA_ATP"/>
    <property type="match status" value="1"/>
</dbReference>
<feature type="binding site" evidence="15">
    <location>
        <position position="162"/>
    </location>
    <ligand>
        <name>substrate</name>
        <note>ligand shared between dimeric partners</note>
    </ligand>
</feature>
<dbReference type="NCBIfam" id="NF002872">
    <property type="entry name" value="PRK03202.1"/>
    <property type="match status" value="1"/>
</dbReference>
<comment type="subunit">
    <text evidence="15">Homotetramer.</text>
</comment>
<evidence type="ECO:0000256" key="2">
    <source>
        <dbReference type="ARBA" id="ARBA00002659"/>
    </source>
</evidence>
<evidence type="ECO:0000313" key="17">
    <source>
        <dbReference type="EMBL" id="KPL82199.1"/>
    </source>
</evidence>
<dbReference type="GO" id="GO:0070095">
    <property type="term" value="F:fructose-6-phosphate binding"/>
    <property type="evidence" value="ECO:0007669"/>
    <property type="project" value="TreeGrafter"/>
</dbReference>
<feature type="binding site" evidence="15">
    <location>
        <position position="11"/>
    </location>
    <ligand>
        <name>ATP</name>
        <dbReference type="ChEBI" id="CHEBI:30616"/>
    </ligand>
</feature>
<dbReference type="GO" id="GO:0061621">
    <property type="term" value="P:canonical glycolysis"/>
    <property type="evidence" value="ECO:0007669"/>
    <property type="project" value="TreeGrafter"/>
</dbReference>